<evidence type="ECO:0000256" key="9">
    <source>
        <dbReference type="ARBA" id="ARBA00023136"/>
    </source>
</evidence>
<evidence type="ECO:0000256" key="5">
    <source>
        <dbReference type="ARBA" id="ARBA00022692"/>
    </source>
</evidence>
<evidence type="ECO:0000259" key="14">
    <source>
        <dbReference type="PROSITE" id="PS50035"/>
    </source>
</evidence>
<keyword evidence="8" id="KW-0443">Lipid metabolism</keyword>
<gene>
    <name evidence="15" type="primary">cls</name>
    <name evidence="15" type="ORF">E3W66_01195</name>
</gene>
<dbReference type="InterPro" id="IPR022924">
    <property type="entry name" value="Cardiolipin_synthase"/>
</dbReference>
<evidence type="ECO:0000256" key="10">
    <source>
        <dbReference type="ARBA" id="ARBA00023209"/>
    </source>
</evidence>
<evidence type="ECO:0000313" key="16">
    <source>
        <dbReference type="Proteomes" id="UP000298133"/>
    </source>
</evidence>
<dbReference type="AlphaFoldDB" id="A0A4Y8ULC1"/>
<evidence type="ECO:0000256" key="3">
    <source>
        <dbReference type="ARBA" id="ARBA00022516"/>
    </source>
</evidence>
<feature type="domain" description="PLD phosphodiesterase" evidence="14">
    <location>
        <begin position="242"/>
        <end position="269"/>
    </location>
</feature>
<dbReference type="GO" id="GO:0032049">
    <property type="term" value="P:cardiolipin biosynthetic process"/>
    <property type="evidence" value="ECO:0007669"/>
    <property type="project" value="UniProtKB-UniRule"/>
</dbReference>
<dbReference type="PANTHER" id="PTHR21248">
    <property type="entry name" value="CARDIOLIPIN SYNTHASE"/>
    <property type="match status" value="1"/>
</dbReference>
<dbReference type="PROSITE" id="PS50035">
    <property type="entry name" value="PLD"/>
    <property type="match status" value="2"/>
</dbReference>
<dbReference type="Pfam" id="PF13091">
    <property type="entry name" value="PLDc_2"/>
    <property type="match status" value="2"/>
</dbReference>
<dbReference type="NCBIfam" id="TIGR04265">
    <property type="entry name" value="bac_cardiolipin"/>
    <property type="match status" value="1"/>
</dbReference>
<evidence type="ECO:0000256" key="8">
    <source>
        <dbReference type="ARBA" id="ARBA00023098"/>
    </source>
</evidence>
<keyword evidence="9 13" id="KW-0472">Membrane</keyword>
<accession>A0A4Y8ULC1</accession>
<evidence type="ECO:0000256" key="12">
    <source>
        <dbReference type="NCBIfam" id="TIGR04265"/>
    </source>
</evidence>
<keyword evidence="3" id="KW-0444">Lipid biosynthesis</keyword>
<sequence length="507" mass="56086">MVEPLTALAAQGWAALQALAISPKTALALYLLLQLLAVALVVDAIARARTTQGAIAWAVALIAMPLVAVPLYLLFGQRRFYGYVDARRRGDLQIQAIATAAIAQLSREYRASSSAAAELGDTAPRQRWQTLEQLASIPATRANHIELLIDGEATFNAIMAAIESANSYLLVQFYIIRNDRTGRRLQQALIAAAQRGVAVQLLYDGIGSWGLSRRFTAALRRAGVKAQPFTTSRFNWRGRFQVNFRNHRKIVVVDGHTALVGGLNIGDEYAGHHRRLTPWRDTHLKLTGPAVLGVQLSFIEDWYWVTDRLLPLHWQGAPAAAGEGAGAEVLAIPTGPADELESCQLMFLTAINSAERELLIATPYFVPDEPVIKALRLAALRGVRVQIITPQLTDSHWVQLSSIAHMEECAMPGITFYQYTAGFMHQKVLLADRQRVLIGTANLDNRSFRLNFELTLAVHDPAFSAQVNAMLQQDLGNSQPFNPQAYNQRHWVRRALGRIFRLLAPLQ</sequence>
<reference evidence="15 16" key="1">
    <citation type="submission" date="2019-03" db="EMBL/GenBank/DDBJ databases">
        <title>Draft genome of Gammaproteobacteria bacterium LSUCC0057, a member of the SAR92 clade.</title>
        <authorList>
            <person name="Lanclos V.C."/>
            <person name="Doiron C."/>
            <person name="Henson M.W."/>
            <person name="Thrash J.C."/>
        </authorList>
    </citation>
    <scope>NUCLEOTIDE SEQUENCE [LARGE SCALE GENOMIC DNA]</scope>
    <source>
        <strain evidence="15 16">LSUCC0057</strain>
    </source>
</reference>
<dbReference type="InterPro" id="IPR027379">
    <property type="entry name" value="CLS_N"/>
</dbReference>
<name>A0A4Y8ULC1_9GAMM</name>
<feature type="transmembrane region" description="Helical" evidence="13">
    <location>
        <begin position="55"/>
        <end position="75"/>
    </location>
</feature>
<dbReference type="InterPro" id="IPR001736">
    <property type="entry name" value="PLipase_D/transphosphatidylase"/>
</dbReference>
<protein>
    <recommendedName>
        <fullName evidence="12">Cardiolipin synthase</fullName>
        <ecNumber evidence="12">2.7.8.-</ecNumber>
    </recommendedName>
</protein>
<dbReference type="Gene3D" id="3.30.870.10">
    <property type="entry name" value="Endonuclease Chain A"/>
    <property type="match status" value="2"/>
</dbReference>
<evidence type="ECO:0000256" key="2">
    <source>
        <dbReference type="ARBA" id="ARBA00022475"/>
    </source>
</evidence>
<feature type="transmembrane region" description="Helical" evidence="13">
    <location>
        <begin position="30"/>
        <end position="48"/>
    </location>
</feature>
<dbReference type="OrthoDB" id="9762009at2"/>
<evidence type="ECO:0000313" key="15">
    <source>
        <dbReference type="EMBL" id="TFH68607.1"/>
    </source>
</evidence>
<dbReference type="EC" id="2.7.8.-" evidence="12"/>
<evidence type="ECO:0000256" key="7">
    <source>
        <dbReference type="ARBA" id="ARBA00022989"/>
    </source>
</evidence>
<keyword evidence="7 13" id="KW-1133">Transmembrane helix</keyword>
<keyword evidence="16" id="KW-1185">Reference proteome</keyword>
<keyword evidence="11" id="KW-1208">Phospholipid metabolism</keyword>
<dbReference type="SMART" id="SM00155">
    <property type="entry name" value="PLDc"/>
    <property type="match status" value="2"/>
</dbReference>
<dbReference type="SUPFAM" id="SSF56024">
    <property type="entry name" value="Phospholipase D/nuclease"/>
    <property type="match status" value="2"/>
</dbReference>
<dbReference type="GO" id="GO:0005886">
    <property type="term" value="C:plasma membrane"/>
    <property type="evidence" value="ECO:0007669"/>
    <property type="project" value="UniProtKB-SubCell"/>
</dbReference>
<feature type="domain" description="PLD phosphodiesterase" evidence="14">
    <location>
        <begin position="420"/>
        <end position="447"/>
    </location>
</feature>
<comment type="subcellular location">
    <subcellularLocation>
        <location evidence="1">Cell membrane</location>
        <topology evidence="1">Multi-pass membrane protein</topology>
    </subcellularLocation>
</comment>
<keyword evidence="10" id="KW-0594">Phospholipid biosynthesis</keyword>
<evidence type="ECO:0000256" key="4">
    <source>
        <dbReference type="ARBA" id="ARBA00022679"/>
    </source>
</evidence>
<organism evidence="15 16">
    <name type="scientific">Gammaproteobacteria bacterium LSUCC0057</name>
    <dbReference type="NCBI Taxonomy" id="2559237"/>
    <lineage>
        <taxon>Bacteria</taxon>
        <taxon>Pseudomonadati</taxon>
        <taxon>Pseudomonadota</taxon>
        <taxon>Gammaproteobacteria</taxon>
        <taxon>Cellvibrionales</taxon>
        <taxon>Porticoccaceae</taxon>
        <taxon>SAR92 clade</taxon>
    </lineage>
</organism>
<dbReference type="Pfam" id="PF13396">
    <property type="entry name" value="PLDc_N"/>
    <property type="match status" value="1"/>
</dbReference>
<dbReference type="Proteomes" id="UP000298133">
    <property type="component" value="Unassembled WGS sequence"/>
</dbReference>
<keyword evidence="5 13" id="KW-0812">Transmembrane</keyword>
<keyword evidence="2" id="KW-1003">Cell membrane</keyword>
<dbReference type="EMBL" id="SPIA01000001">
    <property type="protein sequence ID" value="TFH68607.1"/>
    <property type="molecule type" value="Genomic_DNA"/>
</dbReference>
<evidence type="ECO:0000256" key="11">
    <source>
        <dbReference type="ARBA" id="ARBA00023264"/>
    </source>
</evidence>
<evidence type="ECO:0000256" key="6">
    <source>
        <dbReference type="ARBA" id="ARBA00022737"/>
    </source>
</evidence>
<keyword evidence="4" id="KW-0808">Transferase</keyword>
<dbReference type="GO" id="GO:0008808">
    <property type="term" value="F:cardiolipin synthase activity"/>
    <property type="evidence" value="ECO:0007669"/>
    <property type="project" value="UniProtKB-UniRule"/>
</dbReference>
<comment type="caution">
    <text evidence="15">The sequence shown here is derived from an EMBL/GenBank/DDBJ whole genome shotgun (WGS) entry which is preliminary data.</text>
</comment>
<proteinExistence type="predicted"/>
<evidence type="ECO:0000256" key="13">
    <source>
        <dbReference type="SAM" id="Phobius"/>
    </source>
</evidence>
<keyword evidence="6" id="KW-0677">Repeat</keyword>
<evidence type="ECO:0000256" key="1">
    <source>
        <dbReference type="ARBA" id="ARBA00004651"/>
    </source>
</evidence>
<dbReference type="InterPro" id="IPR025202">
    <property type="entry name" value="PLD-like_dom"/>
</dbReference>
<dbReference type="PANTHER" id="PTHR21248:SF22">
    <property type="entry name" value="PHOSPHOLIPASE D"/>
    <property type="match status" value="1"/>
</dbReference>